<dbReference type="InterPro" id="IPR001932">
    <property type="entry name" value="PPM-type_phosphatase-like_dom"/>
</dbReference>
<sequence>MHNNPPPRVFILSAHPRFNTHLKFKTPSSFSLSLSTRRLVLFISISNQNPDVEDGGGSDIRLKVANKCEDEIAEAVRERYLATNSEFLEEDTNGGACCVTTLICKGNLIVINAGDSGTGLTRLMKSYKKQMAYSFLEDRRIVAISSKPRRQKHCSKSINELAFKESPTDLDIMKLIGLGSTSAKFKCSDCIYKF</sequence>
<comment type="caution">
    <text evidence="2">The sequence shown here is derived from an EMBL/GenBank/DDBJ whole genome shotgun (WGS) entry which is preliminary data.</text>
</comment>
<dbReference type="InterPro" id="IPR036457">
    <property type="entry name" value="PPM-type-like_dom_sf"/>
</dbReference>
<dbReference type="EMBL" id="JBCNJP010000017">
    <property type="protein sequence ID" value="KAK9064648.1"/>
    <property type="molecule type" value="Genomic_DNA"/>
</dbReference>
<feature type="domain" description="PPM-type phosphatase" evidence="1">
    <location>
        <begin position="65"/>
        <end position="142"/>
    </location>
</feature>
<evidence type="ECO:0000313" key="3">
    <source>
        <dbReference type="Proteomes" id="UP001408789"/>
    </source>
</evidence>
<organism evidence="2 3">
    <name type="scientific">Deinandra increscens subsp. villosa</name>
    <dbReference type="NCBI Taxonomy" id="3103831"/>
    <lineage>
        <taxon>Eukaryota</taxon>
        <taxon>Viridiplantae</taxon>
        <taxon>Streptophyta</taxon>
        <taxon>Embryophyta</taxon>
        <taxon>Tracheophyta</taxon>
        <taxon>Spermatophyta</taxon>
        <taxon>Magnoliopsida</taxon>
        <taxon>eudicotyledons</taxon>
        <taxon>Gunneridae</taxon>
        <taxon>Pentapetalae</taxon>
        <taxon>asterids</taxon>
        <taxon>campanulids</taxon>
        <taxon>Asterales</taxon>
        <taxon>Asteraceae</taxon>
        <taxon>Asteroideae</taxon>
        <taxon>Heliantheae alliance</taxon>
        <taxon>Madieae</taxon>
        <taxon>Madiinae</taxon>
        <taxon>Deinandra</taxon>
    </lineage>
</organism>
<keyword evidence="3" id="KW-1185">Reference proteome</keyword>
<evidence type="ECO:0000313" key="2">
    <source>
        <dbReference type="EMBL" id="KAK9064648.1"/>
    </source>
</evidence>
<evidence type="ECO:0000259" key="1">
    <source>
        <dbReference type="Pfam" id="PF00481"/>
    </source>
</evidence>
<name>A0AAP0GV97_9ASTR</name>
<accession>A0AAP0GV97</accession>
<protein>
    <recommendedName>
        <fullName evidence="1">PPM-type phosphatase domain-containing protein</fullName>
    </recommendedName>
</protein>
<dbReference type="Gene3D" id="3.60.40.10">
    <property type="entry name" value="PPM-type phosphatase domain"/>
    <property type="match status" value="1"/>
</dbReference>
<dbReference type="AlphaFoldDB" id="A0AAP0GV97"/>
<reference evidence="2 3" key="1">
    <citation type="submission" date="2024-04" db="EMBL/GenBank/DDBJ databases">
        <title>The reference genome of an endangered Asteraceae, Deinandra increscens subsp. villosa, native to the Central Coast of California.</title>
        <authorList>
            <person name="Guilliams M."/>
            <person name="Hasenstab-Lehman K."/>
            <person name="Meyer R."/>
            <person name="Mcevoy S."/>
        </authorList>
    </citation>
    <scope>NUCLEOTIDE SEQUENCE [LARGE SCALE GENOMIC DNA]</scope>
    <source>
        <tissue evidence="2">Leaf</tissue>
    </source>
</reference>
<dbReference type="SUPFAM" id="SSF81606">
    <property type="entry name" value="PP2C-like"/>
    <property type="match status" value="1"/>
</dbReference>
<proteinExistence type="predicted"/>
<gene>
    <name evidence="2" type="ORF">SSX86_016030</name>
</gene>
<dbReference type="Proteomes" id="UP001408789">
    <property type="component" value="Unassembled WGS sequence"/>
</dbReference>
<dbReference type="Pfam" id="PF00481">
    <property type="entry name" value="PP2C"/>
    <property type="match status" value="1"/>
</dbReference>